<reference evidence="2" key="1">
    <citation type="submission" date="2007-04" db="EMBL/GenBank/DDBJ databases">
        <authorList>
            <consortium name="US DOE Joint Genome Institute"/>
            <person name="Copeland A."/>
            <person name="Lucas S."/>
            <person name="Lapidus A."/>
            <person name="Barry K."/>
            <person name="Detter J.C."/>
            <person name="Glavina del Rio T."/>
            <person name="Hammon N."/>
            <person name="Israni S."/>
            <person name="Dalin E."/>
            <person name="Tice H."/>
            <person name="Pitluck S."/>
            <person name="Chain P."/>
            <person name="Malfatti S."/>
            <person name="Shin M."/>
            <person name="Vergez L."/>
            <person name="Schmutz J."/>
            <person name="Larimer F."/>
            <person name="Land M."/>
            <person name="Hauser L."/>
            <person name="Kyrpides N."/>
            <person name="Mikhailova N."/>
            <person name="Miller C."/>
            <person name="Richardson P."/>
        </authorList>
    </citation>
    <scope>NUCLEOTIDE SEQUENCE</scope>
    <source>
        <strain evidence="2">PYR-GCK</strain>
    </source>
</reference>
<dbReference type="STRING" id="350054.Mflv_1485"/>
<reference evidence="2" key="2">
    <citation type="journal article" date="2013" name="PLoS ONE">
        <title>A Gene Expression Study of the Activities of Aromatic Ring-Cleavage Dioxygenases in Mycobacterium gilvum PYR-GCK to Changes in Salinity and pH during Pyrene Degradation.</title>
        <authorList>
            <person name="Badejo A.C."/>
            <person name="Badejo A.O."/>
            <person name="Shin K.H."/>
            <person name="Chai Y.G."/>
        </authorList>
    </citation>
    <scope>NUCLEOTIDE SEQUENCE [LARGE SCALE GENOMIC DNA]</scope>
    <source>
        <strain evidence="2">PYR-GCK</strain>
    </source>
</reference>
<gene>
    <name evidence="2" type="ordered locus">Mflv_1485</name>
</gene>
<organism evidence="2">
    <name type="scientific">Mycolicibacterium gilvum (strain PYR-GCK)</name>
    <name type="common">Mycobacterium gilvum (strain PYR-GCK)</name>
    <dbReference type="NCBI Taxonomy" id="350054"/>
    <lineage>
        <taxon>Bacteria</taxon>
        <taxon>Bacillati</taxon>
        <taxon>Actinomycetota</taxon>
        <taxon>Actinomycetes</taxon>
        <taxon>Mycobacteriales</taxon>
        <taxon>Mycobacteriaceae</taxon>
        <taxon>Mycolicibacterium</taxon>
    </lineage>
</organism>
<evidence type="ECO:0000256" key="1">
    <source>
        <dbReference type="SAM" id="MobiDB-lite"/>
    </source>
</evidence>
<name>A4T5H7_MYCGI</name>
<evidence type="ECO:0000313" key="2">
    <source>
        <dbReference type="EMBL" id="ABP43967.1"/>
    </source>
</evidence>
<feature type="region of interest" description="Disordered" evidence="1">
    <location>
        <begin position="410"/>
        <end position="444"/>
    </location>
</feature>
<feature type="compositionally biased region" description="Low complexity" evidence="1">
    <location>
        <begin position="127"/>
        <end position="137"/>
    </location>
</feature>
<feature type="compositionally biased region" description="Basic and acidic residues" evidence="1">
    <location>
        <begin position="332"/>
        <end position="348"/>
    </location>
</feature>
<feature type="compositionally biased region" description="Basic and acidic residues" evidence="1">
    <location>
        <begin position="477"/>
        <end position="498"/>
    </location>
</feature>
<dbReference type="KEGG" id="mgi:Mflv_1485"/>
<feature type="region of interest" description="Disordered" evidence="1">
    <location>
        <begin position="305"/>
        <end position="371"/>
    </location>
</feature>
<dbReference type="EMBL" id="CP000656">
    <property type="protein sequence ID" value="ABP43967.1"/>
    <property type="molecule type" value="Genomic_DNA"/>
</dbReference>
<dbReference type="AlphaFoldDB" id="A4T5H7"/>
<feature type="compositionally biased region" description="Basic and acidic residues" evidence="1">
    <location>
        <begin position="558"/>
        <end position="577"/>
    </location>
</feature>
<dbReference type="HOGENOM" id="CLU_463683_0_0_11"/>
<feature type="region of interest" description="Disordered" evidence="1">
    <location>
        <begin position="460"/>
        <end position="588"/>
    </location>
</feature>
<sequence length="588" mass="64153">MSVGGCRACAGTSEYQTVRLRFCGDSTFGGPRARTDARRGVRRAGRLRFCLRAAGGGRAGGSRRVQEAALAQIGARRHRDADDRLRVRPVASRRGRGPGRFGARRLRTSRRRHRGYRRDRGDRRTSGSESGIGTGRSTRGRRPRPHHAHRRPGAGRSRTDDRRALHPAASARQVAGAGRGRVGGIADRRRCRPHRDHETRSAAASLTRRAAPGAAGPPDRRRAAGAGLHRVGEPSAGPQRPRTDQRPDFRRVPRTRTTDRSAPHTAAAAGSPDADLHRPRHPPDADGRPVPQRVRGRLCARWDAGRAGSVHRQRVSAVTDQHLHRHGGQDLGDSRGPGDHRLPGHDGRIASAVQPADHDHPGTRRSAGGVHPHDAARVLRRPRFRRAGARRGRGAGVRHRRHLRHRSLAGRMGGPVRRPADRPGRHRFRGPRHEHPHAGQRRRLDVRQHRHVRELGAVHGDRSAGPATVHAALRARGRNETALRPDRDDRRPRGDDAAVQRIGAVGQGSDRHHDLPGGLPDQLLPVPPAGRAGLPPRCRPGPRHGAVPGHVAGPGPHRLRDVDHPAADEDGVRRRDPVPAVTFPGVTS</sequence>
<feature type="compositionally biased region" description="Basic residues" evidence="1">
    <location>
        <begin position="138"/>
        <end position="153"/>
    </location>
</feature>
<feature type="region of interest" description="Disordered" evidence="1">
    <location>
        <begin position="75"/>
        <end position="293"/>
    </location>
</feature>
<proteinExistence type="predicted"/>
<feature type="compositionally biased region" description="Basic and acidic residues" evidence="1">
    <location>
        <begin position="431"/>
        <end position="444"/>
    </location>
</feature>
<protein>
    <submittedName>
        <fullName evidence="2">Uncharacterized protein</fullName>
    </submittedName>
</protein>
<accession>A4T5H7</accession>
<feature type="compositionally biased region" description="Low complexity" evidence="1">
    <location>
        <begin position="544"/>
        <end position="556"/>
    </location>
</feature>
<feature type="compositionally biased region" description="Basic and acidic residues" evidence="1">
    <location>
        <begin position="241"/>
        <end position="262"/>
    </location>
</feature>
<feature type="compositionally biased region" description="Low complexity" evidence="1">
    <location>
        <begin position="201"/>
        <end position="217"/>
    </location>
</feature>
<feature type="compositionally biased region" description="Basic residues" evidence="1">
    <location>
        <begin position="91"/>
        <end position="117"/>
    </location>
</feature>
<feature type="compositionally biased region" description="Basic and acidic residues" evidence="1">
    <location>
        <begin position="274"/>
        <end position="287"/>
    </location>
</feature>